<protein>
    <recommendedName>
        <fullName evidence="8">Cytidylate kinase</fullName>
        <shortName evidence="8">CK</shortName>
        <ecNumber evidence="8">2.7.4.25</ecNumber>
    </recommendedName>
    <alternativeName>
        <fullName evidence="8">Cytidine monophosphate kinase</fullName>
        <shortName evidence="8">CMP kinase</shortName>
    </alternativeName>
</protein>
<dbReference type="EMBL" id="JBHTIU010000003">
    <property type="protein sequence ID" value="MFD0867758.1"/>
    <property type="molecule type" value="Genomic_DNA"/>
</dbReference>
<keyword evidence="8" id="KW-0963">Cytoplasm</keyword>
<keyword evidence="2 8" id="KW-0808">Transferase</keyword>
<keyword evidence="11" id="KW-1185">Reference proteome</keyword>
<proteinExistence type="inferred from homology"/>
<evidence type="ECO:0000256" key="6">
    <source>
        <dbReference type="ARBA" id="ARBA00047615"/>
    </source>
</evidence>
<dbReference type="NCBIfam" id="TIGR00017">
    <property type="entry name" value="cmk"/>
    <property type="match status" value="1"/>
</dbReference>
<dbReference type="PANTHER" id="PTHR21299">
    <property type="entry name" value="CYTIDYLATE KINASE/PANTOATE-BETA-ALANINE LIGASE"/>
    <property type="match status" value="1"/>
</dbReference>
<evidence type="ECO:0000256" key="4">
    <source>
        <dbReference type="ARBA" id="ARBA00022777"/>
    </source>
</evidence>
<evidence type="ECO:0000256" key="2">
    <source>
        <dbReference type="ARBA" id="ARBA00022679"/>
    </source>
</evidence>
<sequence length="225" mass="24986">MEKINVALDGPAGAGKSTVARHVAKAMDYIYVDTGAMYRAITWKALQLGIRPEDTEAVIETARNMKLELFAHESGQQVYVDGENVTELIRSQEVNRAVSIIAQIPEVRQLLVEKQKKIAAAKGVVMDGRDIGSSVLPDAEVKIFLTASPRIRAERRFKEMNQPGIDLDELEKQICQRDEMDRNRVHSPLVQAEDAVLLDTSDMDLNEVVEAVLKLCRSKVTGEGN</sequence>
<dbReference type="HAMAP" id="MF_00238">
    <property type="entry name" value="Cytidyl_kinase_type1"/>
    <property type="match status" value="1"/>
</dbReference>
<reference evidence="11" key="1">
    <citation type="journal article" date="2019" name="Int. J. Syst. Evol. Microbiol.">
        <title>The Global Catalogue of Microorganisms (GCM) 10K type strain sequencing project: providing services to taxonomists for standard genome sequencing and annotation.</title>
        <authorList>
            <consortium name="The Broad Institute Genomics Platform"/>
            <consortium name="The Broad Institute Genome Sequencing Center for Infectious Disease"/>
            <person name="Wu L."/>
            <person name="Ma J."/>
        </authorList>
    </citation>
    <scope>NUCLEOTIDE SEQUENCE [LARGE SCALE GENOMIC DNA]</scope>
    <source>
        <strain evidence="11">CCUG 57263</strain>
    </source>
</reference>
<dbReference type="Pfam" id="PF02224">
    <property type="entry name" value="Cytidylate_kin"/>
    <property type="match status" value="1"/>
</dbReference>
<dbReference type="GO" id="GO:0016301">
    <property type="term" value="F:kinase activity"/>
    <property type="evidence" value="ECO:0007669"/>
    <property type="project" value="UniProtKB-KW"/>
</dbReference>
<evidence type="ECO:0000313" key="10">
    <source>
        <dbReference type="EMBL" id="MFD0867758.1"/>
    </source>
</evidence>
<gene>
    <name evidence="8 10" type="primary">cmk</name>
    <name evidence="10" type="ORF">ACFQ03_01170</name>
</gene>
<dbReference type="InterPro" id="IPR011994">
    <property type="entry name" value="Cytidylate_kinase_dom"/>
</dbReference>
<evidence type="ECO:0000256" key="8">
    <source>
        <dbReference type="HAMAP-Rule" id="MF_00238"/>
    </source>
</evidence>
<keyword evidence="3 8" id="KW-0547">Nucleotide-binding</keyword>
<dbReference type="Proteomes" id="UP001597120">
    <property type="component" value="Unassembled WGS sequence"/>
</dbReference>
<dbReference type="Gene3D" id="3.40.50.300">
    <property type="entry name" value="P-loop containing nucleotide triphosphate hydrolases"/>
    <property type="match status" value="1"/>
</dbReference>
<dbReference type="EC" id="2.7.4.25" evidence="8"/>
<feature type="domain" description="Cytidylate kinase" evidence="9">
    <location>
        <begin position="6"/>
        <end position="217"/>
    </location>
</feature>
<evidence type="ECO:0000256" key="1">
    <source>
        <dbReference type="ARBA" id="ARBA00009427"/>
    </source>
</evidence>
<evidence type="ECO:0000256" key="7">
    <source>
        <dbReference type="ARBA" id="ARBA00048478"/>
    </source>
</evidence>
<evidence type="ECO:0000259" key="9">
    <source>
        <dbReference type="Pfam" id="PF02224"/>
    </source>
</evidence>
<comment type="subcellular location">
    <subcellularLocation>
        <location evidence="8">Cytoplasm</location>
    </subcellularLocation>
</comment>
<name>A0ABW3D314_9BACL</name>
<keyword evidence="4 8" id="KW-0418">Kinase</keyword>
<dbReference type="InterPro" id="IPR003136">
    <property type="entry name" value="Cytidylate_kin"/>
</dbReference>
<feature type="binding site" evidence="8">
    <location>
        <begin position="10"/>
        <end position="18"/>
    </location>
    <ligand>
        <name>ATP</name>
        <dbReference type="ChEBI" id="CHEBI:30616"/>
    </ligand>
</feature>
<comment type="catalytic activity">
    <reaction evidence="7 8">
        <text>CMP + ATP = CDP + ADP</text>
        <dbReference type="Rhea" id="RHEA:11600"/>
        <dbReference type="ChEBI" id="CHEBI:30616"/>
        <dbReference type="ChEBI" id="CHEBI:58069"/>
        <dbReference type="ChEBI" id="CHEBI:60377"/>
        <dbReference type="ChEBI" id="CHEBI:456216"/>
        <dbReference type="EC" id="2.7.4.25"/>
    </reaction>
</comment>
<organism evidence="10 11">
    <name type="scientific">Paenibacillus residui</name>
    <dbReference type="NCBI Taxonomy" id="629724"/>
    <lineage>
        <taxon>Bacteria</taxon>
        <taxon>Bacillati</taxon>
        <taxon>Bacillota</taxon>
        <taxon>Bacilli</taxon>
        <taxon>Bacillales</taxon>
        <taxon>Paenibacillaceae</taxon>
        <taxon>Paenibacillus</taxon>
    </lineage>
</organism>
<dbReference type="CDD" id="cd02020">
    <property type="entry name" value="CMPK"/>
    <property type="match status" value="1"/>
</dbReference>
<dbReference type="InterPro" id="IPR027417">
    <property type="entry name" value="P-loop_NTPase"/>
</dbReference>
<dbReference type="SUPFAM" id="SSF52540">
    <property type="entry name" value="P-loop containing nucleoside triphosphate hydrolases"/>
    <property type="match status" value="1"/>
</dbReference>
<keyword evidence="5 8" id="KW-0067">ATP-binding</keyword>
<evidence type="ECO:0000256" key="3">
    <source>
        <dbReference type="ARBA" id="ARBA00022741"/>
    </source>
</evidence>
<evidence type="ECO:0000313" key="11">
    <source>
        <dbReference type="Proteomes" id="UP001597120"/>
    </source>
</evidence>
<accession>A0ABW3D314</accession>
<dbReference type="RefSeq" id="WP_144933337.1">
    <property type="nucleotide sequence ID" value="NZ_JBHTIU010000003.1"/>
</dbReference>
<evidence type="ECO:0000256" key="5">
    <source>
        <dbReference type="ARBA" id="ARBA00022840"/>
    </source>
</evidence>
<dbReference type="PANTHER" id="PTHR21299:SF2">
    <property type="entry name" value="CYTIDYLATE KINASE"/>
    <property type="match status" value="1"/>
</dbReference>
<comment type="similarity">
    <text evidence="1 8">Belongs to the cytidylate kinase family. Type 1 subfamily.</text>
</comment>
<comment type="caution">
    <text evidence="10">The sequence shown here is derived from an EMBL/GenBank/DDBJ whole genome shotgun (WGS) entry which is preliminary data.</text>
</comment>
<comment type="catalytic activity">
    <reaction evidence="6 8">
        <text>dCMP + ATP = dCDP + ADP</text>
        <dbReference type="Rhea" id="RHEA:25094"/>
        <dbReference type="ChEBI" id="CHEBI:30616"/>
        <dbReference type="ChEBI" id="CHEBI:57566"/>
        <dbReference type="ChEBI" id="CHEBI:58593"/>
        <dbReference type="ChEBI" id="CHEBI:456216"/>
        <dbReference type="EC" id="2.7.4.25"/>
    </reaction>
</comment>